<dbReference type="InterPro" id="IPR050260">
    <property type="entry name" value="FAD-bd_OxRdtase"/>
</dbReference>
<evidence type="ECO:0000259" key="6">
    <source>
        <dbReference type="Pfam" id="PF07992"/>
    </source>
</evidence>
<dbReference type="EMBL" id="BSKO01000001">
    <property type="protein sequence ID" value="GLO65322.1"/>
    <property type="molecule type" value="Genomic_DNA"/>
</dbReference>
<dbReference type="Pfam" id="PF07992">
    <property type="entry name" value="Pyr_redox_2"/>
    <property type="match status" value="1"/>
</dbReference>
<protein>
    <submittedName>
        <fullName evidence="7">NADH dehydrogenase</fullName>
    </submittedName>
</protein>
<dbReference type="PRINTS" id="PR00411">
    <property type="entry name" value="PNDRDTASEI"/>
</dbReference>
<accession>A0ABQ5TLA3</accession>
<reference evidence="7 8" key="1">
    <citation type="submission" date="2023-02" db="EMBL/GenBank/DDBJ databases">
        <title>Oceanobacillus kimchii IFOP_LL358 isolated form Alexandrium catenella lab strain.</title>
        <authorList>
            <person name="Gajardo G."/>
            <person name="Ueki S."/>
            <person name="Maruyama F."/>
        </authorList>
    </citation>
    <scope>NUCLEOTIDE SEQUENCE [LARGE SCALE GENOMIC DNA]</scope>
    <source>
        <strain evidence="7 8">IFOP_LL358</strain>
    </source>
</reference>
<dbReference type="SUPFAM" id="SSF51905">
    <property type="entry name" value="FAD/NAD(P)-binding domain"/>
    <property type="match status" value="2"/>
</dbReference>
<dbReference type="InterPro" id="IPR036188">
    <property type="entry name" value="FAD/NAD-bd_sf"/>
</dbReference>
<keyword evidence="3" id="KW-0285">Flavoprotein</keyword>
<dbReference type="InterPro" id="IPR004099">
    <property type="entry name" value="Pyr_nucl-diS_OxRdtase_dimer"/>
</dbReference>
<comment type="similarity">
    <text evidence="2">Belongs to the class-III pyridine nucleotide-disulfide oxidoreductase family.</text>
</comment>
<feature type="domain" description="FAD/NAD(P)-binding" evidence="6">
    <location>
        <begin position="4"/>
        <end position="298"/>
    </location>
</feature>
<evidence type="ECO:0000313" key="8">
    <source>
        <dbReference type="Proteomes" id="UP001275436"/>
    </source>
</evidence>
<dbReference type="Gene3D" id="3.50.50.60">
    <property type="entry name" value="FAD/NAD(P)-binding domain"/>
    <property type="match status" value="2"/>
</dbReference>
<comment type="caution">
    <text evidence="7">The sequence shown here is derived from an EMBL/GenBank/DDBJ whole genome shotgun (WGS) entry which is preliminary data.</text>
</comment>
<gene>
    <name evidence="7" type="primary">ndh</name>
    <name evidence="7" type="ORF">MACH08_11060</name>
</gene>
<evidence type="ECO:0000256" key="1">
    <source>
        <dbReference type="ARBA" id="ARBA00001974"/>
    </source>
</evidence>
<keyword evidence="4" id="KW-0274">FAD</keyword>
<evidence type="ECO:0000256" key="3">
    <source>
        <dbReference type="ARBA" id="ARBA00022630"/>
    </source>
</evidence>
<organism evidence="7 8">
    <name type="scientific">Oceanobacillus kimchii</name>
    <dbReference type="NCBI Taxonomy" id="746691"/>
    <lineage>
        <taxon>Bacteria</taxon>
        <taxon>Bacillati</taxon>
        <taxon>Bacillota</taxon>
        <taxon>Bacilli</taxon>
        <taxon>Bacillales</taxon>
        <taxon>Bacillaceae</taxon>
        <taxon>Oceanobacillus</taxon>
    </lineage>
</organism>
<sequence length="447" mass="48825">MSKKIIIVGGVGGGATVAAQIRRTNKTAEILVLERNGYVSFANCGMPYYLSGTITDRQKLIYPEEKFAQKYDLTVQTHANVTKINRNQKSVVYEKHQTEHSVYYDILILSPGASPVLPDIEGLQQANTFPLRTIEDMDEIEKFIQFNNPQSAAIIGGGFVGLEMVESLHNRGLSCSLIDSSEHVLKRIDKEMAIHIDEHLQEKGITLYVNDGLKSFSDDGTSLLLSSEKTIQADMTIMAIGIKPNTALAIDAGLEIGETGGIKVNQYMQTTDPHIFALGDAVEVTDFITGEPAHIALAWPAHRQAFIISSYLSGNPIYDDGIIGSSILRVFDLTITATGQNKQTLIDNGIEFEETIMKGYSHAAYYPGSKELWMQIVFDKNTGQLFGGSVIGFEGADKRMAVLATAIKGKLTVADLASLELGYSPIYSSAKDPLNILGYKAMEQLGN</sequence>
<evidence type="ECO:0000259" key="5">
    <source>
        <dbReference type="Pfam" id="PF02852"/>
    </source>
</evidence>
<dbReference type="PANTHER" id="PTHR43429">
    <property type="entry name" value="PYRIDINE NUCLEOTIDE-DISULFIDE OXIDOREDUCTASE DOMAIN-CONTAINING"/>
    <property type="match status" value="1"/>
</dbReference>
<dbReference type="SUPFAM" id="SSF55424">
    <property type="entry name" value="FAD/NAD-linked reductases, dimerisation (C-terminal) domain"/>
    <property type="match status" value="1"/>
</dbReference>
<evidence type="ECO:0000313" key="7">
    <source>
        <dbReference type="EMBL" id="GLO65322.1"/>
    </source>
</evidence>
<keyword evidence="8" id="KW-1185">Reference proteome</keyword>
<name>A0ABQ5TLA3_9BACI</name>
<evidence type="ECO:0000256" key="4">
    <source>
        <dbReference type="ARBA" id="ARBA00022827"/>
    </source>
</evidence>
<evidence type="ECO:0000256" key="2">
    <source>
        <dbReference type="ARBA" id="ARBA00009130"/>
    </source>
</evidence>
<dbReference type="RefSeq" id="WP_069686295.1">
    <property type="nucleotide sequence ID" value="NZ_BSKO01000001.1"/>
</dbReference>
<dbReference type="InterPro" id="IPR023753">
    <property type="entry name" value="FAD/NAD-binding_dom"/>
</dbReference>
<comment type="cofactor">
    <cofactor evidence="1">
        <name>FAD</name>
        <dbReference type="ChEBI" id="CHEBI:57692"/>
    </cofactor>
</comment>
<dbReference type="PRINTS" id="PR00368">
    <property type="entry name" value="FADPNR"/>
</dbReference>
<proteinExistence type="inferred from homology"/>
<dbReference type="Proteomes" id="UP001275436">
    <property type="component" value="Unassembled WGS sequence"/>
</dbReference>
<dbReference type="Pfam" id="PF02852">
    <property type="entry name" value="Pyr_redox_dim"/>
    <property type="match status" value="1"/>
</dbReference>
<feature type="domain" description="Pyridine nucleotide-disulphide oxidoreductase dimerisation" evidence="5">
    <location>
        <begin position="330"/>
        <end position="429"/>
    </location>
</feature>
<dbReference type="InterPro" id="IPR016156">
    <property type="entry name" value="FAD/NAD-linked_Rdtase_dimer_sf"/>
</dbReference>